<organism evidence="1 2">
    <name type="scientific">Archangium violaceum Cb vi76</name>
    <dbReference type="NCBI Taxonomy" id="1406225"/>
    <lineage>
        <taxon>Bacteria</taxon>
        <taxon>Pseudomonadati</taxon>
        <taxon>Myxococcota</taxon>
        <taxon>Myxococcia</taxon>
        <taxon>Myxococcales</taxon>
        <taxon>Cystobacterineae</taxon>
        <taxon>Archangiaceae</taxon>
        <taxon>Archangium</taxon>
    </lineage>
</organism>
<dbReference type="EMBL" id="JPMI01000003">
    <property type="protein sequence ID" value="KFA94809.1"/>
    <property type="molecule type" value="Genomic_DNA"/>
</dbReference>
<comment type="caution">
    <text evidence="1">The sequence shown here is derived from an EMBL/GenBank/DDBJ whole genome shotgun (WGS) entry which is preliminary data.</text>
</comment>
<proteinExistence type="predicted"/>
<sequence>MFSLEAFDSRPEMNCFPMMLSVASKLRGYDFRVGDECGLAVRVRINTQFDDSLSRESKVLAVSVFMLDNVKLQKSIQERLAAIEQGEGRKKIRRTERKTNF</sequence>
<reference evidence="1 2" key="1">
    <citation type="submission" date="2014-07" db="EMBL/GenBank/DDBJ databases">
        <title>Draft Genome Sequence of Gephyronic Acid Producer, Cystobacter violaceus Strain Cb vi76.</title>
        <authorList>
            <person name="Stevens D.C."/>
            <person name="Young J."/>
            <person name="Carmichael R."/>
            <person name="Tan J."/>
            <person name="Taylor R.E."/>
        </authorList>
    </citation>
    <scope>NUCLEOTIDE SEQUENCE [LARGE SCALE GENOMIC DNA]</scope>
    <source>
        <strain evidence="1 2">Cb vi76</strain>
    </source>
</reference>
<evidence type="ECO:0000313" key="2">
    <source>
        <dbReference type="Proteomes" id="UP000028547"/>
    </source>
</evidence>
<accession>A0A084T274</accession>
<gene>
    <name evidence="1" type="ORF">Q664_00100</name>
</gene>
<protein>
    <submittedName>
        <fullName evidence="1">Uncharacterized protein</fullName>
    </submittedName>
</protein>
<evidence type="ECO:0000313" key="1">
    <source>
        <dbReference type="EMBL" id="KFA94809.1"/>
    </source>
</evidence>
<dbReference type="AlphaFoldDB" id="A0A084T274"/>
<dbReference type="Proteomes" id="UP000028547">
    <property type="component" value="Unassembled WGS sequence"/>
</dbReference>
<name>A0A084T274_9BACT</name>